<protein>
    <submittedName>
        <fullName evidence="1">Uncharacterized protein</fullName>
    </submittedName>
</protein>
<gene>
    <name evidence="1" type="ORF">N3K66_001961</name>
</gene>
<proteinExistence type="predicted"/>
<reference evidence="1" key="1">
    <citation type="submission" date="2022-10" db="EMBL/GenBank/DDBJ databases">
        <title>Complete Genome of Trichothecium roseum strain YXFP-22015, a Plant Pathogen Isolated from Citrus.</title>
        <authorList>
            <person name="Wang Y."/>
            <person name="Zhu L."/>
        </authorList>
    </citation>
    <scope>NUCLEOTIDE SEQUENCE</scope>
    <source>
        <strain evidence="1">YXFP-22015</strain>
    </source>
</reference>
<sequence length="480" mass="52226">MRTPVRSPQPPFESASFADTVQPTADDVPYHRHYGQVKHDEKGSSENVMPRRKKYEGMTTIFTQLLIPGRGHPIPDAAITMHNDKIAWVGRQEDLPDEYNSPEWVDGIPVIMPGMWDVHCHYVGVDVAANLTGAYTGFLPGVSALIGAVTVEDLRETLEMGYTSVRELQGYAGDLVPAIKTGRLISPNVYSSHTALSITGGHGDEQGAPLSQVKHAMYNTGAPIAVCDGVDECIRTVRQMVRRGATCIKVCSSGGVLSPNDDPEDRQFSDDELKAIVDEAARSRRSVAAHAIGKAGILAALRAGVRSIEHGMYLDDEVCDLMLEKGAYFVSTQHIVRTLRKDPNLPPETRRKLLVIAERSKESYRTAVKRGVKIALGTDMLSSDRSSELSHGNNAHELLWAVEAGMTPLQAIECATANGPEVLGAMAPLSGQLKVGYDADFIGLEDNPLDDLTVLLKRHNISYVWKGGKMLKGPPVTETI</sequence>
<organism evidence="1 2">
    <name type="scientific">Trichothecium roseum</name>
    <dbReference type="NCBI Taxonomy" id="47278"/>
    <lineage>
        <taxon>Eukaryota</taxon>
        <taxon>Fungi</taxon>
        <taxon>Dikarya</taxon>
        <taxon>Ascomycota</taxon>
        <taxon>Pezizomycotina</taxon>
        <taxon>Sordariomycetes</taxon>
        <taxon>Hypocreomycetidae</taxon>
        <taxon>Hypocreales</taxon>
        <taxon>Hypocreales incertae sedis</taxon>
        <taxon>Trichothecium</taxon>
    </lineage>
</organism>
<evidence type="ECO:0000313" key="1">
    <source>
        <dbReference type="EMBL" id="KAI9902609.1"/>
    </source>
</evidence>
<dbReference type="Proteomes" id="UP001163324">
    <property type="component" value="Chromosome 2"/>
</dbReference>
<accession>A0ACC0V8R9</accession>
<comment type="caution">
    <text evidence="1">The sequence shown here is derived from an EMBL/GenBank/DDBJ whole genome shotgun (WGS) entry which is preliminary data.</text>
</comment>
<keyword evidence="2" id="KW-1185">Reference proteome</keyword>
<dbReference type="EMBL" id="CM047941">
    <property type="protein sequence ID" value="KAI9902609.1"/>
    <property type="molecule type" value="Genomic_DNA"/>
</dbReference>
<name>A0ACC0V8R9_9HYPO</name>
<evidence type="ECO:0000313" key="2">
    <source>
        <dbReference type="Proteomes" id="UP001163324"/>
    </source>
</evidence>